<keyword evidence="7 8" id="KW-0927">Auxin signaling pathway</keyword>
<dbReference type="GO" id="GO:0005634">
    <property type="term" value="C:nucleus"/>
    <property type="evidence" value="ECO:0007669"/>
    <property type="project" value="UniProtKB-SubCell"/>
</dbReference>
<dbReference type="AlphaFoldDB" id="A0ABD3U3R9"/>
<dbReference type="PROSITE" id="PS51745">
    <property type="entry name" value="PB1"/>
    <property type="match status" value="1"/>
</dbReference>
<evidence type="ECO:0000256" key="5">
    <source>
        <dbReference type="ARBA" id="ARBA00023163"/>
    </source>
</evidence>
<comment type="subcellular location">
    <subcellularLocation>
        <location evidence="1 8">Nucleus</location>
    </subcellularLocation>
</comment>
<evidence type="ECO:0000256" key="7">
    <source>
        <dbReference type="ARBA" id="ARBA00023294"/>
    </source>
</evidence>
<evidence type="ECO:0000256" key="6">
    <source>
        <dbReference type="ARBA" id="ARBA00023242"/>
    </source>
</evidence>
<evidence type="ECO:0000256" key="8">
    <source>
        <dbReference type="RuleBase" id="RU004549"/>
    </source>
</evidence>
<feature type="domain" description="PB1" evidence="9">
    <location>
        <begin position="146"/>
        <end position="230"/>
    </location>
</feature>
<keyword evidence="5 8" id="KW-0804">Transcription</keyword>
<dbReference type="PANTHER" id="PTHR31734">
    <property type="entry name" value="AUXIN-RESPONSIVE PROTEIN IAA17"/>
    <property type="match status" value="1"/>
</dbReference>
<reference evidence="10 11" key="1">
    <citation type="submission" date="2024-12" db="EMBL/GenBank/DDBJ databases">
        <title>The unique morphological basis and parallel evolutionary history of personate flowers in Penstemon.</title>
        <authorList>
            <person name="Depatie T.H."/>
            <person name="Wessinger C.A."/>
        </authorList>
    </citation>
    <scope>NUCLEOTIDE SEQUENCE [LARGE SCALE GENOMIC DNA]</scope>
    <source>
        <strain evidence="10">WTNN_2</strain>
        <tissue evidence="10">Leaf</tissue>
    </source>
</reference>
<evidence type="ECO:0000259" key="9">
    <source>
        <dbReference type="PROSITE" id="PS51745"/>
    </source>
</evidence>
<dbReference type="InterPro" id="IPR033389">
    <property type="entry name" value="AUX/IAA_dom"/>
</dbReference>
<keyword evidence="11" id="KW-1185">Reference proteome</keyword>
<comment type="function">
    <text evidence="8">Aux/IAA proteins are short-lived transcriptional factors that function as repressors of early auxin response genes at low auxin concentrations.</text>
</comment>
<name>A0ABD3U3R9_9LAMI</name>
<dbReference type="SUPFAM" id="SSF54277">
    <property type="entry name" value="CAD &amp; PB1 domains"/>
    <property type="match status" value="1"/>
</dbReference>
<dbReference type="GO" id="GO:0009734">
    <property type="term" value="P:auxin-activated signaling pathway"/>
    <property type="evidence" value="ECO:0007669"/>
    <property type="project" value="UniProtKB-UniRule"/>
</dbReference>
<sequence>MELELGLSLPNHNPIMMKGLLDLNCSSDNEMELKRNKFHKNNYKKQTFLGDHDDDDDDEHGNVEVESNKSLSLFLWSGQPNDEEDDSPREKWRKLHLNDREIDEENHEIVGWPPINSWRRELLHHHHQGGGWMVVNHRRGERLRNSMYVKVKMEGVAIGRKIDLRLYNSYHTLTNALIEMFAKYNGIGRKKVDYTILYQDKEGDWMLAGDVPWEAFIESVQRMEILRNEK</sequence>
<keyword evidence="3 8" id="KW-0678">Repressor</keyword>
<organism evidence="10 11">
    <name type="scientific">Penstemon smallii</name>
    <dbReference type="NCBI Taxonomy" id="265156"/>
    <lineage>
        <taxon>Eukaryota</taxon>
        <taxon>Viridiplantae</taxon>
        <taxon>Streptophyta</taxon>
        <taxon>Embryophyta</taxon>
        <taxon>Tracheophyta</taxon>
        <taxon>Spermatophyta</taxon>
        <taxon>Magnoliopsida</taxon>
        <taxon>eudicotyledons</taxon>
        <taxon>Gunneridae</taxon>
        <taxon>Pentapetalae</taxon>
        <taxon>asterids</taxon>
        <taxon>lamiids</taxon>
        <taxon>Lamiales</taxon>
        <taxon>Plantaginaceae</taxon>
        <taxon>Cheloneae</taxon>
        <taxon>Penstemon</taxon>
    </lineage>
</organism>
<dbReference type="Proteomes" id="UP001634393">
    <property type="component" value="Unassembled WGS sequence"/>
</dbReference>
<evidence type="ECO:0000256" key="2">
    <source>
        <dbReference type="ARBA" id="ARBA00006728"/>
    </source>
</evidence>
<evidence type="ECO:0000256" key="1">
    <source>
        <dbReference type="ARBA" id="ARBA00004123"/>
    </source>
</evidence>
<dbReference type="PANTHER" id="PTHR31734:SF44">
    <property type="entry name" value="AUXIN-RESPONSIVE PROTEIN"/>
    <property type="match status" value="1"/>
</dbReference>
<comment type="caution">
    <text evidence="10">The sequence shown here is derived from an EMBL/GenBank/DDBJ whole genome shotgun (WGS) entry which is preliminary data.</text>
</comment>
<evidence type="ECO:0000313" key="10">
    <source>
        <dbReference type="EMBL" id="KAL3844037.1"/>
    </source>
</evidence>
<keyword evidence="4 8" id="KW-0805">Transcription regulation</keyword>
<accession>A0ABD3U3R9</accession>
<proteinExistence type="inferred from homology"/>
<evidence type="ECO:0000313" key="11">
    <source>
        <dbReference type="Proteomes" id="UP001634393"/>
    </source>
</evidence>
<dbReference type="EMBL" id="JBJXBP010000002">
    <property type="protein sequence ID" value="KAL3844037.1"/>
    <property type="molecule type" value="Genomic_DNA"/>
</dbReference>
<comment type="subunit">
    <text evidence="8">Homodimers and heterodimers.</text>
</comment>
<dbReference type="Pfam" id="PF02309">
    <property type="entry name" value="AUX_IAA"/>
    <property type="match status" value="2"/>
</dbReference>
<dbReference type="InterPro" id="IPR053793">
    <property type="entry name" value="PB1-like"/>
</dbReference>
<dbReference type="InterPro" id="IPR003311">
    <property type="entry name" value="AUX_IAA"/>
</dbReference>
<evidence type="ECO:0000256" key="4">
    <source>
        <dbReference type="ARBA" id="ARBA00023015"/>
    </source>
</evidence>
<dbReference type="Gene3D" id="3.10.20.90">
    <property type="entry name" value="Phosphatidylinositol 3-kinase Catalytic Subunit, Chain A, domain 1"/>
    <property type="match status" value="1"/>
</dbReference>
<gene>
    <name evidence="10" type="ORF">ACJIZ3_001440</name>
</gene>
<evidence type="ECO:0000256" key="3">
    <source>
        <dbReference type="ARBA" id="ARBA00022491"/>
    </source>
</evidence>
<protein>
    <recommendedName>
        <fullName evidence="8">Auxin-responsive protein</fullName>
    </recommendedName>
</protein>
<keyword evidence="6 8" id="KW-0539">Nucleus</keyword>
<comment type="similarity">
    <text evidence="2 8">Belongs to the Aux/IAA family.</text>
</comment>